<proteinExistence type="predicted"/>
<feature type="non-terminal residue" evidence="1">
    <location>
        <position position="52"/>
    </location>
</feature>
<evidence type="ECO:0000313" key="2">
    <source>
        <dbReference type="Proteomes" id="UP000266841"/>
    </source>
</evidence>
<name>K0RWT3_THAOC</name>
<protein>
    <submittedName>
        <fullName evidence="1">Uncharacterized protein</fullName>
    </submittedName>
</protein>
<reference evidence="1 2" key="1">
    <citation type="journal article" date="2012" name="Genome Biol.">
        <title>Genome and low-iron response of an oceanic diatom adapted to chronic iron limitation.</title>
        <authorList>
            <person name="Lommer M."/>
            <person name="Specht M."/>
            <person name="Roy A.S."/>
            <person name="Kraemer L."/>
            <person name="Andreson R."/>
            <person name="Gutowska M.A."/>
            <person name="Wolf J."/>
            <person name="Bergner S.V."/>
            <person name="Schilhabel M.B."/>
            <person name="Klostermeier U.C."/>
            <person name="Beiko R.G."/>
            <person name="Rosenstiel P."/>
            <person name="Hippler M."/>
            <person name="Laroche J."/>
        </authorList>
    </citation>
    <scope>NUCLEOTIDE SEQUENCE [LARGE SCALE GENOMIC DNA]</scope>
    <source>
        <strain evidence="1 2">CCMP1005</strain>
    </source>
</reference>
<accession>K0RWT3</accession>
<gene>
    <name evidence="1" type="ORF">THAOC_23086</name>
</gene>
<dbReference type="Proteomes" id="UP000266841">
    <property type="component" value="Unassembled WGS sequence"/>
</dbReference>
<dbReference type="AlphaFoldDB" id="K0RWT3"/>
<organism evidence="1 2">
    <name type="scientific">Thalassiosira oceanica</name>
    <name type="common">Marine diatom</name>
    <dbReference type="NCBI Taxonomy" id="159749"/>
    <lineage>
        <taxon>Eukaryota</taxon>
        <taxon>Sar</taxon>
        <taxon>Stramenopiles</taxon>
        <taxon>Ochrophyta</taxon>
        <taxon>Bacillariophyta</taxon>
        <taxon>Coscinodiscophyceae</taxon>
        <taxon>Thalassiosirophycidae</taxon>
        <taxon>Thalassiosirales</taxon>
        <taxon>Thalassiosiraceae</taxon>
        <taxon>Thalassiosira</taxon>
    </lineage>
</organism>
<comment type="caution">
    <text evidence="1">The sequence shown here is derived from an EMBL/GenBank/DDBJ whole genome shotgun (WGS) entry which is preliminary data.</text>
</comment>
<keyword evidence="2" id="KW-1185">Reference proteome</keyword>
<evidence type="ECO:0000313" key="1">
    <source>
        <dbReference type="EMBL" id="EJK56929.1"/>
    </source>
</evidence>
<dbReference type="EMBL" id="AGNL01030110">
    <property type="protein sequence ID" value="EJK56929.1"/>
    <property type="molecule type" value="Genomic_DNA"/>
</dbReference>
<sequence>MSALSAHSASRFAHTALSKRCRIRPYGCKEMWCAPGECALYVEYPDGMAGPA</sequence>